<dbReference type="InterPro" id="IPR036397">
    <property type="entry name" value="RNaseH_sf"/>
</dbReference>
<name>A0AAV5IVV1_9ROSI</name>
<dbReference type="Proteomes" id="UP001054252">
    <property type="component" value="Unassembled WGS sequence"/>
</dbReference>
<feature type="compositionally biased region" description="Low complexity" evidence="1">
    <location>
        <begin position="207"/>
        <end position="223"/>
    </location>
</feature>
<dbReference type="PROSITE" id="PS50994">
    <property type="entry name" value="INTEGRASE"/>
    <property type="match status" value="1"/>
</dbReference>
<dbReference type="Pfam" id="PF13976">
    <property type="entry name" value="gag_pre-integrs"/>
    <property type="match status" value="1"/>
</dbReference>
<dbReference type="EMBL" id="BPVZ01000020">
    <property type="protein sequence ID" value="GKV03333.1"/>
    <property type="molecule type" value="Genomic_DNA"/>
</dbReference>
<dbReference type="AlphaFoldDB" id="A0AAV5IVV1"/>
<keyword evidence="4" id="KW-1185">Reference proteome</keyword>
<dbReference type="Gene3D" id="3.30.420.10">
    <property type="entry name" value="Ribonuclease H-like superfamily/Ribonuclease H"/>
    <property type="match status" value="1"/>
</dbReference>
<dbReference type="InterPro" id="IPR039537">
    <property type="entry name" value="Retrotran_Ty1/copia-like"/>
</dbReference>
<feature type="domain" description="Integrase catalytic" evidence="2">
    <location>
        <begin position="511"/>
        <end position="676"/>
    </location>
</feature>
<dbReference type="GO" id="GO:0015074">
    <property type="term" value="P:DNA integration"/>
    <property type="evidence" value="ECO:0007669"/>
    <property type="project" value="InterPro"/>
</dbReference>
<dbReference type="Pfam" id="PF00665">
    <property type="entry name" value="rve"/>
    <property type="match status" value="1"/>
</dbReference>
<accession>A0AAV5IVV1</accession>
<dbReference type="SUPFAM" id="SSF53098">
    <property type="entry name" value="Ribonuclease H-like"/>
    <property type="match status" value="1"/>
</dbReference>
<gene>
    <name evidence="3" type="ORF">SLEP1_g15654</name>
</gene>
<dbReference type="Pfam" id="PF14223">
    <property type="entry name" value="Retrotran_gag_2"/>
    <property type="match status" value="1"/>
</dbReference>
<sequence length="914" mass="100553">MDESSSSSSLSPSSTSPIPTSPPFLSTMFAPSSLVVSVTPSIPIPPFPPTSSSLPTTLASSVFSHPVFSVTNIRNYATISKDILQFILQPGKQLTAKLAWESIHQLYQSQLSATALQLTQEFSGIQKQSGQSVMDYLQYVKRLSDRLFGIGHPVSDKDLVLRTIVGLDHSFSVAKRTIPQRVPFPTFLELRSLLLIEEANILQESSTSSLMNGSSSSSQLGGRTNRGRGSRGSGRTVWNHRSNFSGHSYSGRGFGNVAHGASDFSASYSGTHGAGLNGSLFAKSDGQVAGFHSTNSSTRALPPLLPTPPTLIACQWCNRLGHQARDCSFLTARPTSASSAPQSLYANLVPAPMDPNWYFDSGAQTHATNNPGKLLHSTPSSSSNFIKSVMVSYCLLLLMFTHDNNCSVNFDSSGFSIKDNKTKNVLLRCNSPNGLYSFSSGSFPSYPVVYSVSHSPDVWHCRLGHPGIAPLQHLARRGLLPIERVTLPPRLCHACQLGKHVCLPFSESCSFATKPFELIHSDVWTSPTLSFSRIKYYLLFLDEYSHYFWVYPLSSKAQVFDSFLKFSTFVSTQFGAKIKALQCDNGREFDNSQFASYFHTHGIHLHSSCPSTPQQNGKAERMNRTIMNMVRSLLFQANLPGKFWVEAIYVAIHLLNILPTSRLHFLTPHEVFFGSPPKYDHLRTFGCAYYPNMSATASHKLAPRSTLCIFLGYPAHHKGYRCLDLATNKIIISRHVVFDETSFRYTYTALVCSPLPHFRSLFHLMDFPLIKPISKSSLAQNHDLPVSTTSLSPISFQPILPSSPSSPASPKSIPNTVSSSSPSLSLPSLFFLHGFALFTTIEVFPFFHRFPSSSCRTPCLPCYPFHGFLFTSPVPCLFAPTFLAASLADPSYDYQVSSWHSEASGSAILACYRS</sequence>
<dbReference type="PANTHER" id="PTHR42648:SF28">
    <property type="entry name" value="TRANSPOSON-ENCODED PROTEIN WITH RIBONUCLEASE H-LIKE AND RETROVIRUS ZINC FINGER-LIKE DOMAINS"/>
    <property type="match status" value="1"/>
</dbReference>
<proteinExistence type="predicted"/>
<dbReference type="Pfam" id="PF25597">
    <property type="entry name" value="SH3_retrovirus"/>
    <property type="match status" value="1"/>
</dbReference>
<feature type="region of interest" description="Disordered" evidence="1">
    <location>
        <begin position="207"/>
        <end position="237"/>
    </location>
</feature>
<evidence type="ECO:0000313" key="3">
    <source>
        <dbReference type="EMBL" id="GKV03333.1"/>
    </source>
</evidence>
<evidence type="ECO:0000259" key="2">
    <source>
        <dbReference type="PROSITE" id="PS50994"/>
    </source>
</evidence>
<organism evidence="3 4">
    <name type="scientific">Rubroshorea leprosula</name>
    <dbReference type="NCBI Taxonomy" id="152421"/>
    <lineage>
        <taxon>Eukaryota</taxon>
        <taxon>Viridiplantae</taxon>
        <taxon>Streptophyta</taxon>
        <taxon>Embryophyta</taxon>
        <taxon>Tracheophyta</taxon>
        <taxon>Spermatophyta</taxon>
        <taxon>Magnoliopsida</taxon>
        <taxon>eudicotyledons</taxon>
        <taxon>Gunneridae</taxon>
        <taxon>Pentapetalae</taxon>
        <taxon>rosids</taxon>
        <taxon>malvids</taxon>
        <taxon>Malvales</taxon>
        <taxon>Dipterocarpaceae</taxon>
        <taxon>Rubroshorea</taxon>
    </lineage>
</organism>
<evidence type="ECO:0000313" key="4">
    <source>
        <dbReference type="Proteomes" id="UP001054252"/>
    </source>
</evidence>
<evidence type="ECO:0000256" key="1">
    <source>
        <dbReference type="SAM" id="MobiDB-lite"/>
    </source>
</evidence>
<dbReference type="InterPro" id="IPR012337">
    <property type="entry name" value="RNaseH-like_sf"/>
</dbReference>
<dbReference type="InterPro" id="IPR001584">
    <property type="entry name" value="Integrase_cat-core"/>
</dbReference>
<dbReference type="InterPro" id="IPR057670">
    <property type="entry name" value="SH3_retrovirus"/>
</dbReference>
<dbReference type="GO" id="GO:0003676">
    <property type="term" value="F:nucleic acid binding"/>
    <property type="evidence" value="ECO:0007669"/>
    <property type="project" value="InterPro"/>
</dbReference>
<protein>
    <recommendedName>
        <fullName evidence="2">Integrase catalytic domain-containing protein</fullName>
    </recommendedName>
</protein>
<reference evidence="3 4" key="1">
    <citation type="journal article" date="2021" name="Commun. Biol.">
        <title>The genome of Shorea leprosula (Dipterocarpaceae) highlights the ecological relevance of drought in aseasonal tropical rainforests.</title>
        <authorList>
            <person name="Ng K.K.S."/>
            <person name="Kobayashi M.J."/>
            <person name="Fawcett J.A."/>
            <person name="Hatakeyama M."/>
            <person name="Paape T."/>
            <person name="Ng C.H."/>
            <person name="Ang C.C."/>
            <person name="Tnah L.H."/>
            <person name="Lee C.T."/>
            <person name="Nishiyama T."/>
            <person name="Sese J."/>
            <person name="O'Brien M.J."/>
            <person name="Copetti D."/>
            <person name="Mohd Noor M.I."/>
            <person name="Ong R.C."/>
            <person name="Putra M."/>
            <person name="Sireger I.Z."/>
            <person name="Indrioko S."/>
            <person name="Kosugi Y."/>
            <person name="Izuno A."/>
            <person name="Isagi Y."/>
            <person name="Lee S.L."/>
            <person name="Shimizu K.K."/>
        </authorList>
    </citation>
    <scope>NUCLEOTIDE SEQUENCE [LARGE SCALE GENOMIC DNA]</scope>
    <source>
        <strain evidence="3">214</strain>
    </source>
</reference>
<dbReference type="PANTHER" id="PTHR42648">
    <property type="entry name" value="TRANSPOSASE, PUTATIVE-RELATED"/>
    <property type="match status" value="1"/>
</dbReference>
<dbReference type="InterPro" id="IPR025724">
    <property type="entry name" value="GAG-pre-integrase_dom"/>
</dbReference>
<comment type="caution">
    <text evidence="3">The sequence shown here is derived from an EMBL/GenBank/DDBJ whole genome shotgun (WGS) entry which is preliminary data.</text>
</comment>